<organism evidence="9 10">
    <name type="scientific">Aromia moschata</name>
    <dbReference type="NCBI Taxonomy" id="1265417"/>
    <lineage>
        <taxon>Eukaryota</taxon>
        <taxon>Metazoa</taxon>
        <taxon>Ecdysozoa</taxon>
        <taxon>Arthropoda</taxon>
        <taxon>Hexapoda</taxon>
        <taxon>Insecta</taxon>
        <taxon>Pterygota</taxon>
        <taxon>Neoptera</taxon>
        <taxon>Endopterygota</taxon>
        <taxon>Coleoptera</taxon>
        <taxon>Polyphaga</taxon>
        <taxon>Cucujiformia</taxon>
        <taxon>Chrysomeloidea</taxon>
        <taxon>Cerambycidae</taxon>
        <taxon>Cerambycinae</taxon>
        <taxon>Callichromatini</taxon>
        <taxon>Aromia</taxon>
    </lineage>
</organism>
<comment type="subcellular location">
    <subcellularLocation>
        <location evidence="1">Membrane</location>
        <topology evidence="1">Lipid-anchor</topology>
        <topology evidence="1">GPI-anchor</topology>
    </subcellularLocation>
</comment>
<evidence type="ECO:0008006" key="11">
    <source>
        <dbReference type="Google" id="ProtNLM"/>
    </source>
</evidence>
<feature type="signal peptide" evidence="8">
    <location>
        <begin position="1"/>
        <end position="23"/>
    </location>
</feature>
<name>A0AAV8Z7L7_9CUCU</name>
<evidence type="ECO:0000256" key="5">
    <source>
        <dbReference type="ARBA" id="ARBA00022989"/>
    </source>
</evidence>
<dbReference type="PANTHER" id="PTHR33562">
    <property type="entry name" value="ATILLA, ISOFORM B-RELATED-RELATED"/>
    <property type="match status" value="1"/>
</dbReference>
<comment type="caution">
    <text evidence="9">The sequence shown here is derived from an EMBL/GenBank/DDBJ whole genome shotgun (WGS) entry which is preliminary data.</text>
</comment>
<keyword evidence="2" id="KW-0325">Glycoprotein</keyword>
<feature type="chain" id="PRO_5043989908" description="Protein sleepless" evidence="8">
    <location>
        <begin position="24"/>
        <end position="136"/>
    </location>
</feature>
<dbReference type="PANTHER" id="PTHR33562:SF27">
    <property type="entry name" value="PROTEIN QUIVER"/>
    <property type="match status" value="1"/>
</dbReference>
<dbReference type="AlphaFoldDB" id="A0AAV8Z7L7"/>
<evidence type="ECO:0000313" key="9">
    <source>
        <dbReference type="EMBL" id="KAJ8959154.1"/>
    </source>
</evidence>
<evidence type="ECO:0000256" key="1">
    <source>
        <dbReference type="ARBA" id="ARBA00004589"/>
    </source>
</evidence>
<keyword evidence="6" id="KW-0472">Membrane</keyword>
<dbReference type="Proteomes" id="UP001162162">
    <property type="component" value="Unassembled WGS sequence"/>
</dbReference>
<evidence type="ECO:0000256" key="2">
    <source>
        <dbReference type="ARBA" id="ARBA00022622"/>
    </source>
</evidence>
<keyword evidence="10" id="KW-1185">Reference proteome</keyword>
<evidence type="ECO:0000256" key="6">
    <source>
        <dbReference type="ARBA" id="ARBA00023136"/>
    </source>
</evidence>
<keyword evidence="3" id="KW-0812">Transmembrane</keyword>
<gene>
    <name evidence="9" type="ORF">NQ318_022415</name>
</gene>
<protein>
    <recommendedName>
        <fullName evidence="11">Protein sleepless</fullName>
    </recommendedName>
</protein>
<evidence type="ECO:0000256" key="3">
    <source>
        <dbReference type="ARBA" id="ARBA00022692"/>
    </source>
</evidence>
<evidence type="ECO:0000256" key="7">
    <source>
        <dbReference type="ARBA" id="ARBA00023288"/>
    </source>
</evidence>
<evidence type="ECO:0000313" key="10">
    <source>
        <dbReference type="Proteomes" id="UP001162162"/>
    </source>
</evidence>
<dbReference type="EMBL" id="JAPWTK010000014">
    <property type="protein sequence ID" value="KAJ8959154.1"/>
    <property type="molecule type" value="Genomic_DNA"/>
</dbReference>
<dbReference type="InterPro" id="IPR050975">
    <property type="entry name" value="Sleep_regulator"/>
</dbReference>
<proteinExistence type="predicted"/>
<evidence type="ECO:0000256" key="4">
    <source>
        <dbReference type="ARBA" id="ARBA00022729"/>
    </source>
</evidence>
<evidence type="ECO:0000256" key="8">
    <source>
        <dbReference type="SAM" id="SignalP"/>
    </source>
</evidence>
<keyword evidence="7" id="KW-0449">Lipoprotein</keyword>
<dbReference type="GO" id="GO:0098552">
    <property type="term" value="C:side of membrane"/>
    <property type="evidence" value="ECO:0007669"/>
    <property type="project" value="UniProtKB-KW"/>
</dbReference>
<accession>A0AAV8Z7L7</accession>
<keyword evidence="5" id="KW-1133">Transmembrane helix</keyword>
<keyword evidence="4 8" id="KW-0732">Signal</keyword>
<keyword evidence="2" id="KW-0336">GPI-anchor</keyword>
<sequence>MSKNMNIIIATAVLLSIFSRTKAIKCYQCSSDEDGPKKDNCGAYVKFDKQSNIAVESATARKRLYLGRSVAAGHQTLLSVADTGVTGVCNWGVYDNGIYWEECYCSEDECNGANFKHISAFVLLLPIGIFLMRQLL</sequence>
<reference evidence="9" key="1">
    <citation type="journal article" date="2023" name="Insect Mol. Biol.">
        <title>Genome sequencing provides insights into the evolution of gene families encoding plant cell wall-degrading enzymes in longhorned beetles.</title>
        <authorList>
            <person name="Shin N.R."/>
            <person name="Okamura Y."/>
            <person name="Kirsch R."/>
            <person name="Pauchet Y."/>
        </authorList>
    </citation>
    <scope>NUCLEOTIDE SEQUENCE</scope>
    <source>
        <strain evidence="9">AMC_N1</strain>
    </source>
</reference>